<evidence type="ECO:0000256" key="3">
    <source>
        <dbReference type="ARBA" id="ARBA00022989"/>
    </source>
</evidence>
<evidence type="ECO:0000256" key="1">
    <source>
        <dbReference type="ARBA" id="ARBA00004141"/>
    </source>
</evidence>
<dbReference type="RefSeq" id="WP_310060542.1">
    <property type="nucleotide sequence ID" value="NZ_JAVDVY010000001.1"/>
</dbReference>
<evidence type="ECO:0000256" key="2">
    <source>
        <dbReference type="ARBA" id="ARBA00022692"/>
    </source>
</evidence>
<evidence type="ECO:0000256" key="5">
    <source>
        <dbReference type="SAM" id="Phobius"/>
    </source>
</evidence>
<name>A0ABU1WAI7_9GAMM</name>
<feature type="transmembrane region" description="Helical" evidence="5">
    <location>
        <begin position="75"/>
        <end position="96"/>
    </location>
</feature>
<dbReference type="Proteomes" id="UP001251524">
    <property type="component" value="Unassembled WGS sequence"/>
</dbReference>
<reference evidence="6 7" key="1">
    <citation type="submission" date="2023-07" db="EMBL/GenBank/DDBJ databases">
        <title>Sorghum-associated microbial communities from plants grown in Nebraska, USA.</title>
        <authorList>
            <person name="Schachtman D."/>
        </authorList>
    </citation>
    <scope>NUCLEOTIDE SEQUENCE [LARGE SCALE GENOMIC DNA]</scope>
    <source>
        <strain evidence="6 7">BE198</strain>
    </source>
</reference>
<keyword evidence="3 5" id="KW-1133">Transmembrane helix</keyword>
<feature type="transmembrane region" description="Helical" evidence="5">
    <location>
        <begin position="102"/>
        <end position="120"/>
    </location>
</feature>
<dbReference type="EMBL" id="JAVDVY010000001">
    <property type="protein sequence ID" value="MDR7134385.1"/>
    <property type="molecule type" value="Genomic_DNA"/>
</dbReference>
<dbReference type="PANTHER" id="PTHR37955">
    <property type="entry name" value="TELLURITE RESISTANCE PROTEIN TEHA"/>
    <property type="match status" value="1"/>
</dbReference>
<evidence type="ECO:0000313" key="6">
    <source>
        <dbReference type="EMBL" id="MDR7134385.1"/>
    </source>
</evidence>
<dbReference type="InterPro" id="IPR038665">
    <property type="entry name" value="Voltage-dep_anion_channel_sf"/>
</dbReference>
<gene>
    <name evidence="6" type="ORF">J2X06_001569</name>
</gene>
<feature type="transmembrane region" description="Helical" evidence="5">
    <location>
        <begin position="42"/>
        <end position="63"/>
    </location>
</feature>
<feature type="transmembrane region" description="Helical" evidence="5">
    <location>
        <begin position="223"/>
        <end position="243"/>
    </location>
</feature>
<feature type="transmembrane region" description="Helical" evidence="5">
    <location>
        <begin position="164"/>
        <end position="186"/>
    </location>
</feature>
<keyword evidence="2 5" id="KW-0812">Transmembrane</keyword>
<evidence type="ECO:0000313" key="7">
    <source>
        <dbReference type="Proteomes" id="UP001251524"/>
    </source>
</evidence>
<dbReference type="Pfam" id="PF03595">
    <property type="entry name" value="SLAC1"/>
    <property type="match status" value="1"/>
</dbReference>
<protein>
    <submittedName>
        <fullName evidence="6">Tellurite resistance protein</fullName>
    </submittedName>
</protein>
<feature type="transmembrane region" description="Helical" evidence="5">
    <location>
        <begin position="280"/>
        <end position="301"/>
    </location>
</feature>
<comment type="subcellular location">
    <subcellularLocation>
        <location evidence="1">Membrane</location>
        <topology evidence="1">Multi-pass membrane protein</topology>
    </subcellularLocation>
</comment>
<dbReference type="InterPro" id="IPR052951">
    <property type="entry name" value="Tellurite_res_ion_channel"/>
</dbReference>
<keyword evidence="7" id="KW-1185">Reference proteome</keyword>
<organism evidence="6 7">
    <name type="scientific">Lysobacter niastensis</name>
    <dbReference type="NCBI Taxonomy" id="380629"/>
    <lineage>
        <taxon>Bacteria</taxon>
        <taxon>Pseudomonadati</taxon>
        <taxon>Pseudomonadota</taxon>
        <taxon>Gammaproteobacteria</taxon>
        <taxon>Lysobacterales</taxon>
        <taxon>Lysobacteraceae</taxon>
        <taxon>Lysobacter</taxon>
    </lineage>
</organism>
<feature type="transmembrane region" description="Helical" evidence="5">
    <location>
        <begin position="132"/>
        <end position="158"/>
    </location>
</feature>
<accession>A0ABU1WAI7</accession>
<keyword evidence="4 5" id="KW-0472">Membrane</keyword>
<sequence>MPFKSAIPASFFGMVLGIVGLGSGWRAATALWGVPAAIGESIMIAGAAVWTVLAIAYGLKWLLHREEALAELRHPIQCCFISLVPATTTLMGLVLAPHHRGSALGLWLTGTLCQVAFAAYRSGGLWRGGMDLEAVTPIVFLPSVAANLISSIVAGVLGLQSWGLLFFGMGFFSWVVIESAIVVRLWTAPPLLPPLRPALGIHMAPPVVATVAYLANTSGPPDAFVQAMWGYGLLQLIMLARLLPWVGEQAFSASYWGYSFGVTAISTGALQIAAREGGGAIANLASVVFVLSNVAIAVLVVGTLTRLFQRRLVPPPLTDKRVGESR</sequence>
<comment type="caution">
    <text evidence="6">The sequence shown here is derived from an EMBL/GenBank/DDBJ whole genome shotgun (WGS) entry which is preliminary data.</text>
</comment>
<feature type="transmembrane region" description="Helical" evidence="5">
    <location>
        <begin position="255"/>
        <end position="274"/>
    </location>
</feature>
<dbReference type="NCBIfam" id="NF008032">
    <property type="entry name" value="PRK10764.1"/>
    <property type="match status" value="1"/>
</dbReference>
<dbReference type="PANTHER" id="PTHR37955:SF1">
    <property type="entry name" value="DEP DOMAIN-CONTAINING PROTEIN"/>
    <property type="match status" value="1"/>
</dbReference>
<dbReference type="InterPro" id="IPR004695">
    <property type="entry name" value="SLAC1/Mae1/Ssu1/TehA"/>
</dbReference>
<proteinExistence type="predicted"/>
<evidence type="ECO:0000256" key="4">
    <source>
        <dbReference type="ARBA" id="ARBA00023136"/>
    </source>
</evidence>
<dbReference type="Gene3D" id="1.50.10.150">
    <property type="entry name" value="Voltage-dependent anion channel"/>
    <property type="match status" value="1"/>
</dbReference>